<name>A0A1Q8QML9_9FIRM</name>
<comment type="caution">
    <text evidence="1">The sequence shown here is derived from an EMBL/GenBank/DDBJ whole genome shotgun (WGS) entry which is preliminary data.</text>
</comment>
<dbReference type="RefSeq" id="WP_075366386.1">
    <property type="nucleotide sequence ID" value="NZ_MLBF01000041.1"/>
</dbReference>
<organism evidence="1 2">
    <name type="scientific">Desulfosporosinus metallidurans</name>
    <dbReference type="NCBI Taxonomy" id="1888891"/>
    <lineage>
        <taxon>Bacteria</taxon>
        <taxon>Bacillati</taxon>
        <taxon>Bacillota</taxon>
        <taxon>Clostridia</taxon>
        <taxon>Eubacteriales</taxon>
        <taxon>Desulfitobacteriaceae</taxon>
        <taxon>Desulfosporosinus</taxon>
    </lineage>
</organism>
<evidence type="ECO:0000313" key="2">
    <source>
        <dbReference type="Proteomes" id="UP000186102"/>
    </source>
</evidence>
<dbReference type="Proteomes" id="UP000186102">
    <property type="component" value="Unassembled WGS sequence"/>
</dbReference>
<proteinExistence type="predicted"/>
<evidence type="ECO:0000313" key="1">
    <source>
        <dbReference type="EMBL" id="OLN28593.1"/>
    </source>
</evidence>
<protein>
    <submittedName>
        <fullName evidence="1">Uncharacterized protein</fullName>
    </submittedName>
</protein>
<gene>
    <name evidence="1" type="ORF">DSOL_3971</name>
</gene>
<reference evidence="1 2" key="1">
    <citation type="submission" date="2016-09" db="EMBL/GenBank/DDBJ databases">
        <title>Complete genome of Desulfosporosinus sp. OL.</title>
        <authorList>
            <person name="Mardanov A."/>
            <person name="Beletsky A."/>
            <person name="Panova A."/>
            <person name="Karnachuk O."/>
            <person name="Ravin N."/>
        </authorList>
    </citation>
    <scope>NUCLEOTIDE SEQUENCE [LARGE SCALE GENOMIC DNA]</scope>
    <source>
        <strain evidence="1 2">OL</strain>
    </source>
</reference>
<keyword evidence="2" id="KW-1185">Reference proteome</keyword>
<accession>A0A1Q8QML9</accession>
<dbReference type="AlphaFoldDB" id="A0A1Q8QML9"/>
<sequence>MKQRIRSLRAKRGEEKNEPTVFKFRVYFENITKEELNRLRWSLTFDDPDCAHKIGRAKPLGLGSVRMSVKQVGIRQIDQETGEWSCRSQFLENSPKVAVLKLFSHFSYLFQFELCYNGNNQ</sequence>
<dbReference type="STRING" id="1888891.DSOL_3971"/>
<dbReference type="EMBL" id="MLBF01000041">
    <property type="protein sequence ID" value="OLN28593.1"/>
    <property type="molecule type" value="Genomic_DNA"/>
</dbReference>